<organism evidence="1 2">
    <name type="scientific">Dyella lipolytica</name>
    <dbReference type="NCBI Taxonomy" id="1867835"/>
    <lineage>
        <taxon>Bacteria</taxon>
        <taxon>Pseudomonadati</taxon>
        <taxon>Pseudomonadota</taxon>
        <taxon>Gammaproteobacteria</taxon>
        <taxon>Lysobacterales</taxon>
        <taxon>Rhodanobacteraceae</taxon>
        <taxon>Dyella</taxon>
    </lineage>
</organism>
<evidence type="ECO:0000313" key="1">
    <source>
        <dbReference type="EMBL" id="MFK2872095.1"/>
    </source>
</evidence>
<name>A0ABW8IQ69_9GAMM</name>
<sequence length="315" mass="34967">MTLMHRVVPTIINHYHVPMLALTVLSFALTGRPLLSPAASLSDFSAISSDGVMDAKQKARAIAKLYGERISPIRENLSRLSNSDLHAAFIVSSMTYFYSQAANEGQKLMYLNDLKMYSIELDKRKALTSIEVSEQYLNLVAGRQFEDAEDLRQLHPNIKLPELPRIDIASDFNASKPGLYSLTGEKNGLMLRNVNVNSRYFILVVAQCHVARDAASAILGDETLSGAFKKGNAVWLSSAGEQLDIEKLKEWSESFPSQPIAIAYDNIAWMGVDFSFSPTFYFYRDGVVIGKHVGWSPSTGKAKLIELLRLQGVLD</sequence>
<protein>
    <submittedName>
        <fullName evidence="1">Uncharacterized protein</fullName>
    </submittedName>
</protein>
<reference evidence="1 2" key="1">
    <citation type="submission" date="2020-10" db="EMBL/GenBank/DDBJ databases">
        <title>Phylogeny of dyella-like bacteria.</title>
        <authorList>
            <person name="Fu J."/>
        </authorList>
    </citation>
    <scope>NUCLEOTIDE SEQUENCE [LARGE SCALE GENOMIC DNA]</scope>
    <source>
        <strain evidence="1 2">DHOB07</strain>
    </source>
</reference>
<gene>
    <name evidence="1" type="ORF">ISP13_01020</name>
</gene>
<dbReference type="RefSeq" id="WP_284395191.1">
    <property type="nucleotide sequence ID" value="NZ_BSNQ01000002.1"/>
</dbReference>
<proteinExistence type="predicted"/>
<evidence type="ECO:0000313" key="2">
    <source>
        <dbReference type="Proteomes" id="UP001620405"/>
    </source>
</evidence>
<keyword evidence="2" id="KW-1185">Reference proteome</keyword>
<dbReference type="EMBL" id="JADIKG010000008">
    <property type="protein sequence ID" value="MFK2872095.1"/>
    <property type="molecule type" value="Genomic_DNA"/>
</dbReference>
<accession>A0ABW8IQ69</accession>
<comment type="caution">
    <text evidence="1">The sequence shown here is derived from an EMBL/GenBank/DDBJ whole genome shotgun (WGS) entry which is preliminary data.</text>
</comment>
<dbReference type="Proteomes" id="UP001620405">
    <property type="component" value="Unassembled WGS sequence"/>
</dbReference>